<evidence type="ECO:0000313" key="5">
    <source>
        <dbReference type="Proteomes" id="UP000678499"/>
    </source>
</evidence>
<comment type="cofactor">
    <cofactor evidence="3">
        <name>Mg(2+)</name>
        <dbReference type="ChEBI" id="CHEBI:18420"/>
    </cofactor>
    <text evidence="3">Binds 1 Mg(2+) ion.</text>
</comment>
<feature type="non-terminal residue" evidence="4">
    <location>
        <position position="87"/>
    </location>
</feature>
<dbReference type="GO" id="GO:0004035">
    <property type="term" value="F:alkaline phosphatase activity"/>
    <property type="evidence" value="ECO:0007669"/>
    <property type="project" value="UniProtKB-EC"/>
</dbReference>
<keyword evidence="5" id="KW-1185">Reference proteome</keyword>
<feature type="binding site" evidence="3">
    <location>
        <position position="69"/>
    </location>
    <ligand>
        <name>Zn(2+)</name>
        <dbReference type="ChEBI" id="CHEBI:29105"/>
        <label>2</label>
    </ligand>
</feature>
<accession>A0A7R9C1H2</accession>
<keyword evidence="2" id="KW-0597">Phosphoprotein</keyword>
<dbReference type="GO" id="GO:0046872">
    <property type="term" value="F:metal ion binding"/>
    <property type="evidence" value="ECO:0007669"/>
    <property type="project" value="UniProtKB-KW"/>
</dbReference>
<proteinExistence type="predicted"/>
<name>A0A7R9C1H2_9CRUS</name>
<dbReference type="Gene3D" id="3.40.720.10">
    <property type="entry name" value="Alkaline Phosphatase, subunit A"/>
    <property type="match status" value="1"/>
</dbReference>
<evidence type="ECO:0000313" key="4">
    <source>
        <dbReference type="EMBL" id="CAD7285518.1"/>
    </source>
</evidence>
<gene>
    <name evidence="4" type="ORF">NMOB1V02_LOCUS13120</name>
</gene>
<comment type="cofactor">
    <cofactor evidence="3">
        <name>Zn(2+)</name>
        <dbReference type="ChEBI" id="CHEBI:29105"/>
    </cofactor>
    <text evidence="3">Binds 2 Zn(2+) ions.</text>
</comment>
<dbReference type="EMBL" id="CAJPEX010015916">
    <property type="protein sequence ID" value="CAG0925670.1"/>
    <property type="molecule type" value="Genomic_DNA"/>
</dbReference>
<sequence length="87" mass="9399">MTKKAIEILQAGNDNGFSLLVEGGRIDHAHHALQMNAAFLELLDMESAVSAAMEMTDPDETLIIVTADHSHTMSFGGWPQRGTPLHG</sequence>
<dbReference type="AlphaFoldDB" id="A0A7R9C1H2"/>
<dbReference type="InterPro" id="IPR017850">
    <property type="entry name" value="Alkaline_phosphatase_core_sf"/>
</dbReference>
<dbReference type="InterPro" id="IPR001952">
    <property type="entry name" value="Alkaline_phosphatase"/>
</dbReference>
<dbReference type="OrthoDB" id="5818554at2759"/>
<dbReference type="PANTHER" id="PTHR11596">
    <property type="entry name" value="ALKALINE PHOSPHATASE"/>
    <property type="match status" value="1"/>
</dbReference>
<dbReference type="EMBL" id="OA897953">
    <property type="protein sequence ID" value="CAD7285518.1"/>
    <property type="molecule type" value="Genomic_DNA"/>
</dbReference>
<dbReference type="EC" id="3.1.3.1" evidence="1"/>
<dbReference type="Pfam" id="PF00245">
    <property type="entry name" value="Alk_phosphatase"/>
    <property type="match status" value="1"/>
</dbReference>
<protein>
    <recommendedName>
        <fullName evidence="1">alkaline phosphatase</fullName>
        <ecNumber evidence="1">3.1.3.1</ecNumber>
    </recommendedName>
</protein>
<feature type="binding site" evidence="3">
    <location>
        <position position="22"/>
    </location>
    <ligand>
        <name>Mg(2+)</name>
        <dbReference type="ChEBI" id="CHEBI:18420"/>
    </ligand>
</feature>
<evidence type="ECO:0000256" key="3">
    <source>
        <dbReference type="PIRSR" id="PIRSR601952-2"/>
    </source>
</evidence>
<keyword evidence="3" id="KW-0479">Metal-binding</keyword>
<dbReference type="SUPFAM" id="SSF53649">
    <property type="entry name" value="Alkaline phosphatase-like"/>
    <property type="match status" value="1"/>
</dbReference>
<keyword evidence="3" id="KW-0862">Zinc</keyword>
<evidence type="ECO:0000256" key="2">
    <source>
        <dbReference type="ARBA" id="ARBA00022553"/>
    </source>
</evidence>
<feature type="binding site" evidence="3">
    <location>
        <position position="31"/>
    </location>
    <ligand>
        <name>Zn(2+)</name>
        <dbReference type="ChEBI" id="CHEBI:29105"/>
        <label>2</label>
    </ligand>
</feature>
<dbReference type="Proteomes" id="UP000678499">
    <property type="component" value="Unassembled WGS sequence"/>
</dbReference>
<feature type="binding site" evidence="3">
    <location>
        <position position="27"/>
    </location>
    <ligand>
        <name>Zn(2+)</name>
        <dbReference type="ChEBI" id="CHEBI:29105"/>
        <label>2</label>
    </ligand>
</feature>
<dbReference type="PANTHER" id="PTHR11596:SF5">
    <property type="entry name" value="ALKALINE PHOSPHATASE"/>
    <property type="match status" value="1"/>
</dbReference>
<feature type="binding site" evidence="3">
    <location>
        <position position="68"/>
    </location>
    <ligand>
        <name>Zn(2+)</name>
        <dbReference type="ChEBI" id="CHEBI:29105"/>
        <label>2</label>
    </ligand>
</feature>
<organism evidence="4">
    <name type="scientific">Notodromas monacha</name>
    <dbReference type="NCBI Taxonomy" id="399045"/>
    <lineage>
        <taxon>Eukaryota</taxon>
        <taxon>Metazoa</taxon>
        <taxon>Ecdysozoa</taxon>
        <taxon>Arthropoda</taxon>
        <taxon>Crustacea</taxon>
        <taxon>Oligostraca</taxon>
        <taxon>Ostracoda</taxon>
        <taxon>Podocopa</taxon>
        <taxon>Podocopida</taxon>
        <taxon>Cypridocopina</taxon>
        <taxon>Cypridoidea</taxon>
        <taxon>Cyprididae</taxon>
        <taxon>Notodromas</taxon>
    </lineage>
</organism>
<keyword evidence="3" id="KW-0460">Magnesium</keyword>
<evidence type="ECO:0000256" key="1">
    <source>
        <dbReference type="ARBA" id="ARBA00012647"/>
    </source>
</evidence>
<reference evidence="4" key="1">
    <citation type="submission" date="2020-11" db="EMBL/GenBank/DDBJ databases">
        <authorList>
            <person name="Tran Van P."/>
        </authorList>
    </citation>
    <scope>NUCLEOTIDE SEQUENCE</scope>
</reference>